<dbReference type="PROSITE" id="PS00893">
    <property type="entry name" value="NUDIX_BOX"/>
    <property type="match status" value="1"/>
</dbReference>
<keyword evidence="1" id="KW-0378">Hydrolase</keyword>
<evidence type="ECO:0000313" key="3">
    <source>
        <dbReference type="EMBL" id="MCC9272976.1"/>
    </source>
</evidence>
<evidence type="ECO:0000313" key="4">
    <source>
        <dbReference type="Proteomes" id="UP000813384"/>
    </source>
</evidence>
<dbReference type="InterPro" id="IPR000086">
    <property type="entry name" value="NUDIX_hydrolase_dom"/>
</dbReference>
<gene>
    <name evidence="3" type="ORF">K8V42_01645</name>
</gene>
<dbReference type="Proteomes" id="UP000813384">
    <property type="component" value="Unassembled WGS sequence"/>
</dbReference>
<protein>
    <submittedName>
        <fullName evidence="3">NUDIX domain-containing protein</fullName>
    </submittedName>
</protein>
<reference evidence="3" key="2">
    <citation type="submission" date="2021-11" db="EMBL/GenBank/DDBJ databases">
        <authorList>
            <person name="Gilroy R."/>
        </authorList>
    </citation>
    <scope>NUCLEOTIDE SEQUENCE</scope>
    <source>
        <strain evidence="3">150</strain>
    </source>
</reference>
<proteinExistence type="predicted"/>
<dbReference type="Gene3D" id="3.90.79.10">
    <property type="entry name" value="Nucleoside Triphosphate Pyrophosphohydrolase"/>
    <property type="match status" value="1"/>
</dbReference>
<dbReference type="Pfam" id="PF00293">
    <property type="entry name" value="NUDIX"/>
    <property type="match status" value="1"/>
</dbReference>
<reference evidence="3" key="1">
    <citation type="journal article" date="2021" name="PeerJ">
        <title>Extensive microbial diversity within the chicken gut microbiome revealed by metagenomics and culture.</title>
        <authorList>
            <person name="Gilroy R."/>
            <person name="Ravi A."/>
            <person name="Getino M."/>
            <person name="Pursley I."/>
            <person name="Horton D.L."/>
            <person name="Alikhan N.F."/>
            <person name="Baker D."/>
            <person name="Gharbi K."/>
            <person name="Hall N."/>
            <person name="Watson M."/>
            <person name="Adriaenssens E.M."/>
            <person name="Foster-Nyarko E."/>
            <person name="Jarju S."/>
            <person name="Secka A."/>
            <person name="Antonio M."/>
            <person name="Oren A."/>
            <person name="Chaudhuri R.R."/>
            <person name="La Ragione R."/>
            <person name="Hildebrand F."/>
            <person name="Pallen M.J."/>
        </authorList>
    </citation>
    <scope>NUCLEOTIDE SEQUENCE</scope>
    <source>
        <strain evidence="3">150</strain>
    </source>
</reference>
<feature type="domain" description="Nudix hydrolase" evidence="2">
    <location>
        <begin position="28"/>
        <end position="157"/>
    </location>
</feature>
<organism evidence="3 4">
    <name type="scientific">Enterococcus aquimarinus</name>
    <dbReference type="NCBI Taxonomy" id="328396"/>
    <lineage>
        <taxon>Bacteria</taxon>
        <taxon>Bacillati</taxon>
        <taxon>Bacillota</taxon>
        <taxon>Bacilli</taxon>
        <taxon>Lactobacillales</taxon>
        <taxon>Enterococcaceae</taxon>
        <taxon>Enterococcus</taxon>
    </lineage>
</organism>
<dbReference type="InterPro" id="IPR020084">
    <property type="entry name" value="NUDIX_hydrolase_CS"/>
</dbReference>
<dbReference type="EMBL" id="JAJJVO010000028">
    <property type="protein sequence ID" value="MCC9272976.1"/>
    <property type="molecule type" value="Genomic_DNA"/>
</dbReference>
<comment type="caution">
    <text evidence="3">The sequence shown here is derived from an EMBL/GenBank/DDBJ whole genome shotgun (WGS) entry which is preliminary data.</text>
</comment>
<evidence type="ECO:0000256" key="1">
    <source>
        <dbReference type="ARBA" id="ARBA00022801"/>
    </source>
</evidence>
<evidence type="ECO:0000259" key="2">
    <source>
        <dbReference type="PROSITE" id="PS51462"/>
    </source>
</evidence>
<dbReference type="InterPro" id="IPR015797">
    <property type="entry name" value="NUDIX_hydrolase-like_dom_sf"/>
</dbReference>
<name>A0A9E3ZSW0_9ENTE</name>
<dbReference type="GO" id="GO:0016787">
    <property type="term" value="F:hydrolase activity"/>
    <property type="evidence" value="ECO:0007669"/>
    <property type="project" value="UniProtKB-KW"/>
</dbReference>
<dbReference type="AlphaFoldDB" id="A0A9E3ZSW0"/>
<dbReference type="CDD" id="cd04693">
    <property type="entry name" value="NUDIX_Hydrolase"/>
    <property type="match status" value="1"/>
</dbReference>
<accession>A0A9E3ZSW0</accession>
<dbReference type="PROSITE" id="PS51462">
    <property type="entry name" value="NUDIX"/>
    <property type="match status" value="1"/>
</dbReference>
<sequence>MEIWDGYNRDGKLANVDVIRGDLLPAGLYHLVCEVLVRHTDGDYLLMQRDFSKQIYGGYYEASAGGSALKGEDPLTCVKRELFEETGILSEDFEEIGSVVCNEDHCIFYTFLCVTDWDKMSITLQKGETISYRWVNEKDFISFVNSEEMIKTQKQRYLNYLNQKGYLWT</sequence>
<dbReference type="SUPFAM" id="SSF55811">
    <property type="entry name" value="Nudix"/>
    <property type="match status" value="1"/>
</dbReference>